<keyword evidence="3" id="KW-1185">Reference proteome</keyword>
<name>A0A0M3IY60_ANISI</name>
<accession>A0A0M3IY60</accession>
<dbReference type="AlphaFoldDB" id="A0A0M3IY60"/>
<evidence type="ECO:0000256" key="1">
    <source>
        <dbReference type="SAM" id="MobiDB-lite"/>
    </source>
</evidence>
<gene>
    <name evidence="2" type="ORF">ASIM_LOCUS91</name>
</gene>
<dbReference type="WBParaSite" id="ASIM_0000017601-mRNA-1">
    <property type="protein sequence ID" value="ASIM_0000017601-mRNA-1"/>
    <property type="gene ID" value="ASIM_0000017601"/>
</dbReference>
<sequence length="84" mass="9418">MFGKEQRQRNLNYAETLDKLLGTDDKGRITQNIDANLKTTPQQRLERPATRHGRQTIEKPSDAATTASSVIATVFAFLTSAFHQ</sequence>
<protein>
    <submittedName>
        <fullName evidence="2 4">Uncharacterized protein</fullName>
    </submittedName>
</protein>
<evidence type="ECO:0000313" key="3">
    <source>
        <dbReference type="Proteomes" id="UP000267096"/>
    </source>
</evidence>
<evidence type="ECO:0000313" key="2">
    <source>
        <dbReference type="EMBL" id="VDK17357.1"/>
    </source>
</evidence>
<evidence type="ECO:0000313" key="4">
    <source>
        <dbReference type="WBParaSite" id="ASIM_0000017601-mRNA-1"/>
    </source>
</evidence>
<reference evidence="2 3" key="2">
    <citation type="submission" date="2018-11" db="EMBL/GenBank/DDBJ databases">
        <authorList>
            <consortium name="Pathogen Informatics"/>
        </authorList>
    </citation>
    <scope>NUCLEOTIDE SEQUENCE [LARGE SCALE GENOMIC DNA]</scope>
</reference>
<feature type="compositionally biased region" description="Basic and acidic residues" evidence="1">
    <location>
        <begin position="44"/>
        <end position="61"/>
    </location>
</feature>
<feature type="region of interest" description="Disordered" evidence="1">
    <location>
        <begin position="37"/>
        <end position="66"/>
    </location>
</feature>
<reference evidence="4" key="1">
    <citation type="submission" date="2017-02" db="UniProtKB">
        <authorList>
            <consortium name="WormBaseParasite"/>
        </authorList>
    </citation>
    <scope>IDENTIFICATION</scope>
</reference>
<organism evidence="4">
    <name type="scientific">Anisakis simplex</name>
    <name type="common">Herring worm</name>
    <dbReference type="NCBI Taxonomy" id="6269"/>
    <lineage>
        <taxon>Eukaryota</taxon>
        <taxon>Metazoa</taxon>
        <taxon>Ecdysozoa</taxon>
        <taxon>Nematoda</taxon>
        <taxon>Chromadorea</taxon>
        <taxon>Rhabditida</taxon>
        <taxon>Spirurina</taxon>
        <taxon>Ascaridomorpha</taxon>
        <taxon>Ascaridoidea</taxon>
        <taxon>Anisakidae</taxon>
        <taxon>Anisakis</taxon>
        <taxon>Anisakis simplex complex</taxon>
    </lineage>
</organism>
<dbReference type="Proteomes" id="UP000267096">
    <property type="component" value="Unassembled WGS sequence"/>
</dbReference>
<dbReference type="EMBL" id="UYRR01000023">
    <property type="protein sequence ID" value="VDK17357.1"/>
    <property type="molecule type" value="Genomic_DNA"/>
</dbReference>
<proteinExistence type="predicted"/>